<name>A0AAN9XDV3_PSOTE</name>
<dbReference type="AlphaFoldDB" id="A0AAN9XDV3"/>
<comment type="caution">
    <text evidence="2">The sequence shown here is derived from an EMBL/GenBank/DDBJ whole genome shotgun (WGS) entry which is preliminary data.</text>
</comment>
<dbReference type="EMBL" id="JAYMYS010000006">
    <property type="protein sequence ID" value="KAK7388903.1"/>
    <property type="molecule type" value="Genomic_DNA"/>
</dbReference>
<evidence type="ECO:0000256" key="1">
    <source>
        <dbReference type="SAM" id="MobiDB-lite"/>
    </source>
</evidence>
<accession>A0AAN9XDV3</accession>
<dbReference type="Proteomes" id="UP001386955">
    <property type="component" value="Unassembled WGS sequence"/>
</dbReference>
<organism evidence="2 3">
    <name type="scientific">Psophocarpus tetragonolobus</name>
    <name type="common">Winged bean</name>
    <name type="synonym">Dolichos tetragonolobus</name>
    <dbReference type="NCBI Taxonomy" id="3891"/>
    <lineage>
        <taxon>Eukaryota</taxon>
        <taxon>Viridiplantae</taxon>
        <taxon>Streptophyta</taxon>
        <taxon>Embryophyta</taxon>
        <taxon>Tracheophyta</taxon>
        <taxon>Spermatophyta</taxon>
        <taxon>Magnoliopsida</taxon>
        <taxon>eudicotyledons</taxon>
        <taxon>Gunneridae</taxon>
        <taxon>Pentapetalae</taxon>
        <taxon>rosids</taxon>
        <taxon>fabids</taxon>
        <taxon>Fabales</taxon>
        <taxon>Fabaceae</taxon>
        <taxon>Papilionoideae</taxon>
        <taxon>50 kb inversion clade</taxon>
        <taxon>NPAAA clade</taxon>
        <taxon>indigoferoid/millettioid clade</taxon>
        <taxon>Phaseoleae</taxon>
        <taxon>Psophocarpus</taxon>
    </lineage>
</organism>
<proteinExistence type="predicted"/>
<keyword evidence="3" id="KW-1185">Reference proteome</keyword>
<sequence>MRNLKPLGCVLDLEVQLQGDKAELRTRIFPCIISLLVEDTHVLRMVAKGKDREASSRYGRANRPVEPPLLTGSKKIGPHGFESLTKNQQSHKTVQHNTAYAIFAITNVGR</sequence>
<reference evidence="2 3" key="1">
    <citation type="submission" date="2024-01" db="EMBL/GenBank/DDBJ databases">
        <title>The genomes of 5 underutilized Papilionoideae crops provide insights into root nodulation and disease resistanc.</title>
        <authorList>
            <person name="Jiang F."/>
        </authorList>
    </citation>
    <scope>NUCLEOTIDE SEQUENCE [LARGE SCALE GENOMIC DNA]</scope>
    <source>
        <strain evidence="2">DUOXIRENSHENG_FW03</strain>
        <tissue evidence="2">Leaves</tissue>
    </source>
</reference>
<feature type="region of interest" description="Disordered" evidence="1">
    <location>
        <begin position="52"/>
        <end position="78"/>
    </location>
</feature>
<evidence type="ECO:0000313" key="3">
    <source>
        <dbReference type="Proteomes" id="UP001386955"/>
    </source>
</evidence>
<gene>
    <name evidence="2" type="ORF">VNO78_23730</name>
</gene>
<protein>
    <submittedName>
        <fullName evidence="2">Uncharacterized protein</fullName>
    </submittedName>
</protein>
<evidence type="ECO:0000313" key="2">
    <source>
        <dbReference type="EMBL" id="KAK7388903.1"/>
    </source>
</evidence>